<keyword evidence="5" id="KW-1185">Reference proteome</keyword>
<feature type="transmembrane region" description="Helical" evidence="2">
    <location>
        <begin position="171"/>
        <end position="189"/>
    </location>
</feature>
<evidence type="ECO:0000256" key="1">
    <source>
        <dbReference type="SAM" id="MobiDB-lite"/>
    </source>
</evidence>
<evidence type="ECO:0000259" key="3">
    <source>
        <dbReference type="Pfam" id="PF07728"/>
    </source>
</evidence>
<dbReference type="PANTHER" id="PTHR21610:SF9">
    <property type="entry name" value="VON WILLEBRAND FACTOR A DOMAIN-CONTAINING PROTEIN 8"/>
    <property type="match status" value="1"/>
</dbReference>
<evidence type="ECO:0000256" key="2">
    <source>
        <dbReference type="SAM" id="Phobius"/>
    </source>
</evidence>
<keyword evidence="2" id="KW-0472">Membrane</keyword>
<evidence type="ECO:0000313" key="4">
    <source>
        <dbReference type="EMBL" id="CAK9101433.1"/>
    </source>
</evidence>
<dbReference type="InterPro" id="IPR039891">
    <property type="entry name" value="VWA8"/>
</dbReference>
<dbReference type="Gene3D" id="3.40.50.300">
    <property type="entry name" value="P-loop containing nucleotide triphosphate hydrolases"/>
    <property type="match status" value="1"/>
</dbReference>
<dbReference type="PANTHER" id="PTHR21610">
    <property type="entry name" value="VON WILLEBRAND FACTOR A DOMAIN-CONTAINING PROTEIN 8"/>
    <property type="match status" value="1"/>
</dbReference>
<dbReference type="Proteomes" id="UP001642464">
    <property type="component" value="Unassembled WGS sequence"/>
</dbReference>
<feature type="transmembrane region" description="Helical" evidence="2">
    <location>
        <begin position="417"/>
        <end position="444"/>
    </location>
</feature>
<dbReference type="SUPFAM" id="SSF52540">
    <property type="entry name" value="P-loop containing nucleoside triphosphate hydrolases"/>
    <property type="match status" value="1"/>
</dbReference>
<protein>
    <submittedName>
        <fullName evidence="4">von Willebrand factor A domain-containing protein 8 (PEX7-binding protein 2) (P7BP2)</fullName>
    </submittedName>
</protein>
<evidence type="ECO:0000313" key="5">
    <source>
        <dbReference type="Proteomes" id="UP001642464"/>
    </source>
</evidence>
<keyword evidence="2" id="KW-1133">Transmembrane helix</keyword>
<accession>A0ABP0RLC1</accession>
<keyword evidence="2" id="KW-0812">Transmembrane</keyword>
<feature type="transmembrane region" description="Helical" evidence="2">
    <location>
        <begin position="456"/>
        <end position="480"/>
    </location>
</feature>
<feature type="domain" description="ATPase dynein-related AAA" evidence="3">
    <location>
        <begin position="679"/>
        <end position="810"/>
    </location>
</feature>
<dbReference type="EMBL" id="CAXAMM010041829">
    <property type="protein sequence ID" value="CAK9101433.1"/>
    <property type="molecule type" value="Genomic_DNA"/>
</dbReference>
<dbReference type="InterPro" id="IPR027417">
    <property type="entry name" value="P-loop_NTPase"/>
</dbReference>
<reference evidence="4 5" key="1">
    <citation type="submission" date="2024-02" db="EMBL/GenBank/DDBJ databases">
        <authorList>
            <person name="Chen Y."/>
            <person name="Shah S."/>
            <person name="Dougan E. K."/>
            <person name="Thang M."/>
            <person name="Chan C."/>
        </authorList>
    </citation>
    <scope>NUCLEOTIDE SEQUENCE [LARGE SCALE GENOMIC DNA]</scope>
</reference>
<feature type="transmembrane region" description="Helical" evidence="2">
    <location>
        <begin position="123"/>
        <end position="151"/>
    </location>
</feature>
<dbReference type="Pfam" id="PF07728">
    <property type="entry name" value="AAA_5"/>
    <property type="match status" value="1"/>
</dbReference>
<proteinExistence type="predicted"/>
<gene>
    <name evidence="4" type="ORF">SCF082_LOCUS47432</name>
</gene>
<feature type="transmembrane region" description="Helical" evidence="2">
    <location>
        <begin position="270"/>
        <end position="292"/>
    </location>
</feature>
<sequence>MGQSACCEKGSNTGRPPDEVIDAQKPVGKDMKEEPPSELSSGGDIEVEVDTFQRRTTPVDVEPEILRGISIRKSLRYVRQLWWQSPLDLKEKKREALWSRGKVVQAFDIFLSHTWMTSGMSKFLALLLQSAWMSALLTWFLAMLILLWLYMAELLPMLGRYSFNDGSYVPLGPWMTVFSLPSCLLGFLFKVYMPERVWASPVCFLDAVSINQTDRALMKQAVYGLAGFLKASKELRILWSPPYLSRLWCIFELAAYHTVNPSGKVTLAPLFVETAVAVYLVGNYFISLVFVIDRDGYIGLSVGLQLVLTFVLVRFLRRSLLVKRKLFSDLETFDVELAECRLQYDREFVFNAITEWFGNKEAFTEYVRSRLGQAVMSGFSANTIPIQYQLLVITSEVSLNMDNFVALWMGGAPSDLIIAHFLAMVIGYALCWRITCLSLVVYLCDLVSFCSKLNKWAMIALDFLIFVVTNLALAGGLFAARATYSSRFRLPMAAAWCGVAILLVELLNALVPSLPSMSSRRFVEALRPAEGGAAPTPEHPAHPAAERLSVPLRVLLRVAKAAAAEKGDEVELVHGLLQQQLFPFMPKGERNKLVAQLSEHFPQAAPLAAERALHKASRQTQAETSVPAGHVRFGTFLAPMGEPKNPELVPAVDFVGIDRHVDLLEELSKVVFQRRERFLLLLGPQGVGKNRVVDYFLQSVRIEREYMQLHRDTTVSQLTVTPVVSDGLLYHEDSPLVRAAQLGRALVLDEADKAPLEVVVVLKSLIEDGQLALPDGRRLASTSEAGERTIQVHPEFRMFVLANRPGFPFLGNDLLREADVFAVFCLDNPDAASELQLARAIGPSVPDGLLRTLVALFADLRLALEDGRLQYPYSARELLAVIRHLERFPNEPLEEALSSVLAFDRFDPSLREALRPLLERRGVSSLAVLGPASGNTSVAPTPSEPWLRALQALRNSAVAPPQRLRKESAGCWQLLEALEVSEAALGRESPEYHQVQQRVAMLDPPKVVPLAELCFERSSLAFNEGMVRAQLPLGRHSGGVADAVVGKGAIHVLSTGPLCVWTIEDPQELGADAGRCSLLQVGAGADWSLAMAFRDTKGVAQEGVSLSDASDPPRAAMARHWEFDAVGKRIPVP</sequence>
<feature type="transmembrane region" description="Helical" evidence="2">
    <location>
        <begin position="298"/>
        <end position="316"/>
    </location>
</feature>
<comment type="caution">
    <text evidence="4">The sequence shown here is derived from an EMBL/GenBank/DDBJ whole genome shotgun (WGS) entry which is preliminary data.</text>
</comment>
<organism evidence="4 5">
    <name type="scientific">Durusdinium trenchii</name>
    <dbReference type="NCBI Taxonomy" id="1381693"/>
    <lineage>
        <taxon>Eukaryota</taxon>
        <taxon>Sar</taxon>
        <taxon>Alveolata</taxon>
        <taxon>Dinophyceae</taxon>
        <taxon>Suessiales</taxon>
        <taxon>Symbiodiniaceae</taxon>
        <taxon>Durusdinium</taxon>
    </lineage>
</organism>
<name>A0ABP0RLC1_9DINO</name>
<dbReference type="InterPro" id="IPR011704">
    <property type="entry name" value="ATPase_dyneun-rel_AAA"/>
</dbReference>
<feature type="transmembrane region" description="Helical" evidence="2">
    <location>
        <begin position="492"/>
        <end position="511"/>
    </location>
</feature>
<feature type="region of interest" description="Disordered" evidence="1">
    <location>
        <begin position="1"/>
        <end position="43"/>
    </location>
</feature>